<evidence type="ECO:0000256" key="1">
    <source>
        <dbReference type="SAM" id="MobiDB-lite"/>
    </source>
</evidence>
<protein>
    <submittedName>
        <fullName evidence="2">Uncharacterized protein</fullName>
    </submittedName>
</protein>
<feature type="compositionally biased region" description="Basic residues" evidence="1">
    <location>
        <begin position="225"/>
        <end position="238"/>
    </location>
</feature>
<comment type="caution">
    <text evidence="2">The sequence shown here is derived from an EMBL/GenBank/DDBJ whole genome shotgun (WGS) entry which is preliminary data.</text>
</comment>
<accession>A0A8S8ZDB3</accession>
<feature type="region of interest" description="Disordered" evidence="1">
    <location>
        <begin position="423"/>
        <end position="456"/>
    </location>
</feature>
<sequence length="456" mass="50038">MSDQERGRRPTTPPRADSPRATSAGELQQEYRELILRDAQAAGLDVQPADLEPPDLPSFLGLSEMDSQHHNETLTSTQKEEAIRKLIGVGGTGKNTIESTTTEVTDIAKSSPIASGSVASAALSSSTAKFLPVRGRQATLFRPGSPEPSVGSPSLSARARIHFIDVAGPPPPVVPNYPAIKDIASSGAGAGERASSLRQYASTPPPKAFSPPAEATSSTANALPLRRRASSLRSRSRASSRSVISTRRLPSPMAMCPSPLVSDSLSAVIAISQKKTQVRLALGFKDDETFQVWCRRCVDTSFDEFARPYMRDWPNYSHHLTTEEVNEATEIGRYALIALIENDEARYLEGDLNRLQLVARFAVDVIKDDQNAHAEIPEDTDFLCEHPLGNTQKIRALVRLADFMLDCQLLEVSTKREYFARSAMESERRKRDEAVMEDNDDETVSSTERRMESVLK</sequence>
<dbReference type="VEuPathDB" id="FungiDB:SMAC_07473"/>
<proteinExistence type="predicted"/>
<feature type="compositionally biased region" description="Basic and acidic residues" evidence="1">
    <location>
        <begin position="447"/>
        <end position="456"/>
    </location>
</feature>
<evidence type="ECO:0000313" key="3">
    <source>
        <dbReference type="Proteomes" id="UP000433876"/>
    </source>
</evidence>
<reference evidence="2 3" key="1">
    <citation type="submission" date="2017-07" db="EMBL/GenBank/DDBJ databases">
        <title>Genome sequence of the Sordaria macrospora wild type strain R19027.</title>
        <authorList>
            <person name="Nowrousian M."/>
            <person name="Teichert I."/>
            <person name="Kueck U."/>
        </authorList>
    </citation>
    <scope>NUCLEOTIDE SEQUENCE [LARGE SCALE GENOMIC DNA]</scope>
    <source>
        <strain evidence="2 3">R19027</strain>
        <tissue evidence="2">Mycelium</tissue>
    </source>
</reference>
<dbReference type="AlphaFoldDB" id="A0A8S8ZDB3"/>
<feature type="compositionally biased region" description="Basic and acidic residues" evidence="1">
    <location>
        <begin position="423"/>
        <end position="434"/>
    </location>
</feature>
<feature type="region of interest" description="Disordered" evidence="1">
    <location>
        <begin position="45"/>
        <end position="79"/>
    </location>
</feature>
<gene>
    <name evidence="2" type="ORF">SMACR_07473</name>
</gene>
<evidence type="ECO:0000313" key="2">
    <source>
        <dbReference type="EMBL" id="KAA8628534.1"/>
    </source>
</evidence>
<feature type="region of interest" description="Disordered" evidence="1">
    <location>
        <begin position="191"/>
        <end position="244"/>
    </location>
</feature>
<organism evidence="2 3">
    <name type="scientific">Sordaria macrospora</name>
    <dbReference type="NCBI Taxonomy" id="5147"/>
    <lineage>
        <taxon>Eukaryota</taxon>
        <taxon>Fungi</taxon>
        <taxon>Dikarya</taxon>
        <taxon>Ascomycota</taxon>
        <taxon>Pezizomycotina</taxon>
        <taxon>Sordariomycetes</taxon>
        <taxon>Sordariomycetidae</taxon>
        <taxon>Sordariales</taxon>
        <taxon>Sordariaceae</taxon>
        <taxon>Sordaria</taxon>
    </lineage>
</organism>
<dbReference type="Proteomes" id="UP000433876">
    <property type="component" value="Unassembled WGS sequence"/>
</dbReference>
<dbReference type="EMBL" id="NMPR01000178">
    <property type="protein sequence ID" value="KAA8628534.1"/>
    <property type="molecule type" value="Genomic_DNA"/>
</dbReference>
<feature type="compositionally biased region" description="Basic and acidic residues" evidence="1">
    <location>
        <begin position="66"/>
        <end position="79"/>
    </location>
</feature>
<name>A0A8S8ZDB3_SORMA</name>
<feature type="region of interest" description="Disordered" evidence="1">
    <location>
        <begin position="1"/>
        <end position="28"/>
    </location>
</feature>